<dbReference type="RefSeq" id="WP_039458426.1">
    <property type="nucleotide sequence ID" value="NZ_JSWE01000184.1"/>
</dbReference>
<evidence type="ECO:0008006" key="4">
    <source>
        <dbReference type="Google" id="ProtNLM"/>
    </source>
</evidence>
<proteinExistence type="predicted"/>
<feature type="transmembrane region" description="Helical" evidence="1">
    <location>
        <begin position="12"/>
        <end position="34"/>
    </location>
</feature>
<evidence type="ECO:0000256" key="1">
    <source>
        <dbReference type="SAM" id="Phobius"/>
    </source>
</evidence>
<dbReference type="STRING" id="86105.NF27_HQ00430"/>
<comment type="caution">
    <text evidence="2">The sequence shown here is derived from an EMBL/GenBank/DDBJ whole genome shotgun (WGS) entry which is preliminary data.</text>
</comment>
<dbReference type="EMBL" id="JSWE01000184">
    <property type="protein sequence ID" value="KIE04505.1"/>
    <property type="molecule type" value="Genomic_DNA"/>
</dbReference>
<dbReference type="Pfam" id="PF06835">
    <property type="entry name" value="LptC"/>
    <property type="match status" value="1"/>
</dbReference>
<dbReference type="AlphaFoldDB" id="A0A0C1QWY8"/>
<reference evidence="2 3" key="1">
    <citation type="submission" date="2014-11" db="EMBL/GenBank/DDBJ databases">
        <title>A Rickettsiales Symbiont of Amoebae With Ancient Features.</title>
        <authorList>
            <person name="Schulz F."/>
            <person name="Martijn J."/>
            <person name="Wascher F."/>
            <person name="Kostanjsek R."/>
            <person name="Ettema T.J."/>
            <person name="Horn M."/>
        </authorList>
    </citation>
    <scope>NUCLEOTIDE SEQUENCE [LARGE SCALE GENOMIC DNA]</scope>
    <source>
        <strain evidence="2 3">UWC36</strain>
    </source>
</reference>
<name>A0A0C1QWY8_9RICK</name>
<dbReference type="Gene3D" id="2.60.450.10">
    <property type="entry name" value="Lipopolysaccharide (LPS) transport protein A like domain"/>
    <property type="match status" value="1"/>
</dbReference>
<keyword evidence="1" id="KW-0812">Transmembrane</keyword>
<keyword evidence="1" id="KW-1133">Transmembrane helix</keyword>
<accession>A0A0C1QWY8</accession>
<keyword evidence="3" id="KW-1185">Reference proteome</keyword>
<evidence type="ECO:0000313" key="2">
    <source>
        <dbReference type="EMBL" id="KIE04505.1"/>
    </source>
</evidence>
<dbReference type="InterPro" id="IPR010664">
    <property type="entry name" value="LipoPS_assembly_LptC-rel"/>
</dbReference>
<evidence type="ECO:0000313" key="3">
    <source>
        <dbReference type="Proteomes" id="UP000031258"/>
    </source>
</evidence>
<dbReference type="Proteomes" id="UP000031258">
    <property type="component" value="Unassembled WGS sequence"/>
</dbReference>
<sequence length="191" mass="21403">MEKKYSLAVKVLKRMLVVLVAILLFSIMILPSFLKNNDRVKLNSISNEELDTLSSNEMVNPNLHGQDKNGRPYILTAKSGYKTNDNIIKLSDITGKLRIEGEHKYYALSSKNGEYKQNSDLIHLCGDIVLINQGGYTATTQEAVINYKKGSAYTITPIHIEGKDLRLEAGNFEMPSANVLIFKNNVKVLIK</sequence>
<keyword evidence="1" id="KW-0472">Membrane</keyword>
<organism evidence="2 3">
    <name type="scientific">Candidatus Jidaibacter acanthamoebae</name>
    <dbReference type="NCBI Taxonomy" id="86105"/>
    <lineage>
        <taxon>Bacteria</taxon>
        <taxon>Pseudomonadati</taxon>
        <taxon>Pseudomonadota</taxon>
        <taxon>Alphaproteobacteria</taxon>
        <taxon>Rickettsiales</taxon>
        <taxon>Candidatus Midichloriaceae</taxon>
        <taxon>Candidatus Jidaibacter</taxon>
    </lineage>
</organism>
<gene>
    <name evidence="2" type="ORF">NF27_HQ00430</name>
</gene>
<dbReference type="OrthoDB" id="8441710at2"/>
<protein>
    <recommendedName>
        <fullName evidence="4">LPS export ABC transporter periplasmic protein LptC</fullName>
    </recommendedName>
</protein>